<keyword evidence="3" id="KW-1185">Reference proteome</keyword>
<name>A0A9D3SDU8_9TELE</name>
<feature type="region of interest" description="Disordered" evidence="1">
    <location>
        <begin position="1"/>
        <end position="22"/>
    </location>
</feature>
<organism evidence="2 3">
    <name type="scientific">Hemibagrus wyckioides</name>
    <dbReference type="NCBI Taxonomy" id="337641"/>
    <lineage>
        <taxon>Eukaryota</taxon>
        <taxon>Metazoa</taxon>
        <taxon>Chordata</taxon>
        <taxon>Craniata</taxon>
        <taxon>Vertebrata</taxon>
        <taxon>Euteleostomi</taxon>
        <taxon>Actinopterygii</taxon>
        <taxon>Neopterygii</taxon>
        <taxon>Teleostei</taxon>
        <taxon>Ostariophysi</taxon>
        <taxon>Siluriformes</taxon>
        <taxon>Bagridae</taxon>
        <taxon>Hemibagrus</taxon>
    </lineage>
</organism>
<evidence type="ECO:0000313" key="3">
    <source>
        <dbReference type="Proteomes" id="UP000824219"/>
    </source>
</evidence>
<sequence length="83" mass="9787">MGLKTRRKKVSQVSRDHGNSEGAGEIRRIGWEKLFTDRRRTTRRWTKLGFTQEWQEGRSYLLSPMSFLSYNELPEVKEVGQKA</sequence>
<reference evidence="2 3" key="1">
    <citation type="submission" date="2021-06" db="EMBL/GenBank/DDBJ databases">
        <title>Chromosome-level genome assembly of the red-tail catfish (Hemibagrus wyckioides).</title>
        <authorList>
            <person name="Shao F."/>
        </authorList>
    </citation>
    <scope>NUCLEOTIDE SEQUENCE [LARGE SCALE GENOMIC DNA]</scope>
    <source>
        <strain evidence="2">EC202008001</strain>
        <tissue evidence="2">Blood</tissue>
    </source>
</reference>
<proteinExistence type="predicted"/>
<dbReference type="Proteomes" id="UP000824219">
    <property type="component" value="Linkage Group LG18"/>
</dbReference>
<protein>
    <submittedName>
        <fullName evidence="2">Uncharacterized protein</fullName>
    </submittedName>
</protein>
<gene>
    <name evidence="2" type="ORF">KOW79_015166</name>
</gene>
<dbReference type="EMBL" id="JAHKSW010000018">
    <property type="protein sequence ID" value="KAG7320751.1"/>
    <property type="molecule type" value="Genomic_DNA"/>
</dbReference>
<feature type="compositionally biased region" description="Basic residues" evidence="1">
    <location>
        <begin position="1"/>
        <end position="10"/>
    </location>
</feature>
<evidence type="ECO:0000313" key="2">
    <source>
        <dbReference type="EMBL" id="KAG7320751.1"/>
    </source>
</evidence>
<dbReference type="AlphaFoldDB" id="A0A9D3SDU8"/>
<evidence type="ECO:0000256" key="1">
    <source>
        <dbReference type="SAM" id="MobiDB-lite"/>
    </source>
</evidence>
<comment type="caution">
    <text evidence="2">The sequence shown here is derived from an EMBL/GenBank/DDBJ whole genome shotgun (WGS) entry which is preliminary data.</text>
</comment>
<accession>A0A9D3SDU8</accession>